<organism evidence="3 4">
    <name type="scientific">Sulfurimonas marina</name>
    <dbReference type="NCBI Taxonomy" id="2590551"/>
    <lineage>
        <taxon>Bacteria</taxon>
        <taxon>Pseudomonadati</taxon>
        <taxon>Campylobacterota</taxon>
        <taxon>Epsilonproteobacteria</taxon>
        <taxon>Campylobacterales</taxon>
        <taxon>Sulfurimonadaceae</taxon>
        <taxon>Sulfurimonas</taxon>
    </lineage>
</organism>
<dbReference type="Proteomes" id="UP000593910">
    <property type="component" value="Chromosome"/>
</dbReference>
<evidence type="ECO:0000256" key="1">
    <source>
        <dbReference type="SAM" id="Coils"/>
    </source>
</evidence>
<dbReference type="PANTHER" id="PTHR34138">
    <property type="entry name" value="CELL SHAPE-DETERMINING PROTEIN MREC"/>
    <property type="match status" value="1"/>
</dbReference>
<dbReference type="Gene3D" id="2.40.10.350">
    <property type="entry name" value="Rod shape-determining protein MreC, domain 2"/>
    <property type="match status" value="1"/>
</dbReference>
<protein>
    <submittedName>
        <fullName evidence="3">Rod shape-determining protein MreC</fullName>
    </submittedName>
</protein>
<evidence type="ECO:0000313" key="4">
    <source>
        <dbReference type="Proteomes" id="UP000593910"/>
    </source>
</evidence>
<name>A0A7M1ATX2_9BACT</name>
<dbReference type="GO" id="GO:0005886">
    <property type="term" value="C:plasma membrane"/>
    <property type="evidence" value="ECO:0007669"/>
    <property type="project" value="TreeGrafter"/>
</dbReference>
<accession>A0A7M1ATX2</accession>
<proteinExistence type="predicted"/>
<dbReference type="GO" id="GO:0008360">
    <property type="term" value="P:regulation of cell shape"/>
    <property type="evidence" value="ECO:0007669"/>
    <property type="project" value="InterPro"/>
</dbReference>
<dbReference type="Pfam" id="PF04085">
    <property type="entry name" value="MreC"/>
    <property type="match status" value="1"/>
</dbReference>
<keyword evidence="4" id="KW-1185">Reference proteome</keyword>
<reference evidence="3 4" key="1">
    <citation type="submission" date="2019-06" db="EMBL/GenBank/DDBJ databases">
        <title>Sulfurimonas gotlandica sp. nov., a chemoautotrophic and psychrotolerant epsilonproteobacterium isolated from a pelagic redoxcline, and an emended description of the genus Sulfurimonas.</title>
        <authorList>
            <person name="Wang S."/>
            <person name="Jiang L."/>
            <person name="Shao Z."/>
        </authorList>
    </citation>
    <scope>NUCLEOTIDE SEQUENCE [LARGE SCALE GENOMIC DNA]</scope>
    <source>
        <strain evidence="3 4">B2</strain>
    </source>
</reference>
<dbReference type="RefSeq" id="WP_193114306.1">
    <property type="nucleotide sequence ID" value="NZ_CP041165.1"/>
</dbReference>
<sequence>MNKSSIVYFFILIALFVGALNYSSTVQKPFISSLNFIKTSYHNTISYIDNSIDRHFFQADTIDELKEQLQQYENNHLVMQELASEIDDLYKANDFNMSVNPQVQLVRSISYQKLGNLNRLWLDVEDYNSSKIYGLTYKEMVAGIVIEHDSKPLALLNNDIKSAYSVYIGDVKAPGIAHGNNDEYIVVNFIPAWFIINEGDEVVTSGLDNIFFKGLKVGKVISINQSEGYQTAIIDPYYDPNEPNYFYMIKVVK</sequence>
<dbReference type="InterPro" id="IPR055342">
    <property type="entry name" value="MreC_beta-barrel_core"/>
</dbReference>
<gene>
    <name evidence="3" type="primary">mreC</name>
    <name evidence="3" type="ORF">FJR03_03665</name>
</gene>
<feature type="domain" description="Rod shape-determining protein MreC beta-barrel core" evidence="2">
    <location>
        <begin position="155"/>
        <end position="249"/>
    </location>
</feature>
<dbReference type="InterPro" id="IPR042175">
    <property type="entry name" value="Cell/Rod_MreC_2"/>
</dbReference>
<keyword evidence="1" id="KW-0175">Coiled coil</keyword>
<dbReference type="EMBL" id="CP041165">
    <property type="protein sequence ID" value="QOP40883.1"/>
    <property type="molecule type" value="Genomic_DNA"/>
</dbReference>
<evidence type="ECO:0000313" key="3">
    <source>
        <dbReference type="EMBL" id="QOP40883.1"/>
    </source>
</evidence>
<dbReference type="PANTHER" id="PTHR34138:SF1">
    <property type="entry name" value="CELL SHAPE-DETERMINING PROTEIN MREC"/>
    <property type="match status" value="1"/>
</dbReference>
<dbReference type="InterPro" id="IPR007221">
    <property type="entry name" value="MreC"/>
</dbReference>
<dbReference type="KEGG" id="smax:FJR03_03665"/>
<dbReference type="NCBIfam" id="NF010507">
    <property type="entry name" value="PRK13922.10-6"/>
    <property type="match status" value="1"/>
</dbReference>
<evidence type="ECO:0000259" key="2">
    <source>
        <dbReference type="Pfam" id="PF04085"/>
    </source>
</evidence>
<feature type="coiled-coil region" evidence="1">
    <location>
        <begin position="55"/>
        <end position="82"/>
    </location>
</feature>
<dbReference type="AlphaFoldDB" id="A0A7M1ATX2"/>